<keyword evidence="1" id="KW-0472">Membrane</keyword>
<organism evidence="2 3">
    <name type="scientific">Cyclotella atomus</name>
    <dbReference type="NCBI Taxonomy" id="382360"/>
    <lineage>
        <taxon>Eukaryota</taxon>
        <taxon>Sar</taxon>
        <taxon>Stramenopiles</taxon>
        <taxon>Ochrophyta</taxon>
        <taxon>Bacillariophyta</taxon>
        <taxon>Coscinodiscophyceae</taxon>
        <taxon>Thalassiosirophycidae</taxon>
        <taxon>Stephanodiscales</taxon>
        <taxon>Stephanodiscaceae</taxon>
        <taxon>Cyclotella</taxon>
    </lineage>
</organism>
<evidence type="ECO:0000313" key="3">
    <source>
        <dbReference type="Proteomes" id="UP001530400"/>
    </source>
</evidence>
<feature type="transmembrane region" description="Helical" evidence="1">
    <location>
        <begin position="39"/>
        <end position="57"/>
    </location>
</feature>
<dbReference type="PANTHER" id="PTHR12224">
    <property type="entry name" value="BETA-1,4-MANNOSYL-GLYCOPROTEIN BETA-1,4-N-ACETYLGLUCOSAMINYL-TRANSFERASE"/>
    <property type="match status" value="1"/>
</dbReference>
<dbReference type="InterPro" id="IPR006813">
    <property type="entry name" value="Glyco_trans_17"/>
</dbReference>
<proteinExistence type="predicted"/>
<sequence>MTAREDQAKVIMNLHREVTDISLKSSSRSFRQSRSKTKTLAYLLAVGCALLLVNVFLTKRFVPDLLDDVAPKLGQLTLAGLDEHSYEPDQDQTTVADSAELKLNHPEPPGSLFDPVEVSPQCSRNSTQRRRVIDITWVNSELPSLELRLNELWNVVDVFFINESTISWKAIPFKNQTLKPKPLYVTEHLKDFHKFQSKIVVHVIPPEVSYNTKYTGSYAIEMAQRDQVWEGLKRILKPQPDDLLLFNDLDEIPRPHIIEKLACDPPQQLPMTPICLHTQEGFFYYNYLCRIKFEWTTRPRLALFKDGVPRDCRTNIPNAATHCSSCFGTLDYLRSKILSNADPITDTPEQLNNASILDRVRNCKDVYLRKDLNKKMQLLDAVDESKMPIIVARHPGRWPYLFGKGPLYEDEHLTDTSLALPTAIVQDSTIIQVNGTIHNQIIAGNTIQDDEVSHNRAIALTTRATCRDFNISSVAIPDPNSPKYIIFYPRAGMGNVLIGYISAVLYGCLTGRILKVAPYNQREKEVFVCNEYFDANIPDSICQDLEMDDALLYRYVKSNVAIKFPEAWDASAHCPRNKQHLEYFLCDNGLSSDEFIAVSSCHYWGDLLYDNPHLKNMIPNSAFRDVLRARISPSTKVKEKMLPEEDGQYAVCIHVRNDAQHTTHALGDGWVDSLGTCVKSILSRTFGTNIKKEVMLFTMHEDVRKSIKQSLENGSGDQHLVHFSSETMPQGNGGHSSDRHQGIADMFSLGKQCIHLLPSTDISTFFIVASNLMEDVKVFPSDQWKNGCVEGSEVTDMIPVSAYWTEGYDCCNLKETMCQMSDGTKLNPFLRFYEKKIETVTQAGASVFQPASRPSNCDSLHSAVEIGTSNFDTIIQQMARTEPKANGLSVDAMQIYIDQLPNLDCWRKLATAVVGSKEDIPQSGMIDTYFIDPKDIAEYSLPNWLRGCNSVGRPHATALKELTSRKLPHLMQNISVPVMSVEQLLDDNEICRMKKFKVDVEGFDGDLLVAFSKWVMKKNGECHADEVSGEFNELSDGRVSGDEAGLALAEAGYEETGKDGFDRIWKYVGSRASIQHPSSPATIVTAYFNIDSKHPHDDYVGWMKNMLSLKDPMVIYTSTDMVPTINALRSHVPNSTKIITMKLNETMMSRNYDVRFWQDQHAKDPEKGTHPHYHLYWIWNEKPEFLRRTIEENPFNSDFFAWVDFGYFREPSYNNQVMLKQIPAGLKQDQILGLDVRGISSDYMGGGFIGGYKTGILRFHKIFYDLLEANKDSFIGKEQDWFKKACVENEGLCFLIKPERNHGDAWFYMTPYMMGLTTRLDSGLLL</sequence>
<evidence type="ECO:0000313" key="2">
    <source>
        <dbReference type="EMBL" id="KAL3779320.1"/>
    </source>
</evidence>
<evidence type="ECO:0000256" key="1">
    <source>
        <dbReference type="SAM" id="Phobius"/>
    </source>
</evidence>
<name>A0ABD3NTQ0_9STRA</name>
<dbReference type="Pfam" id="PF09612">
    <property type="entry name" value="HtrL_YibB"/>
    <property type="match status" value="1"/>
</dbReference>
<comment type="caution">
    <text evidence="2">The sequence shown here is derived from an EMBL/GenBank/DDBJ whole genome shotgun (WGS) entry which is preliminary data.</text>
</comment>
<dbReference type="Proteomes" id="UP001530400">
    <property type="component" value="Unassembled WGS sequence"/>
</dbReference>
<accession>A0ABD3NTQ0</accession>
<reference evidence="2 3" key="1">
    <citation type="submission" date="2024-10" db="EMBL/GenBank/DDBJ databases">
        <title>Updated reference genomes for cyclostephanoid diatoms.</title>
        <authorList>
            <person name="Roberts W.R."/>
            <person name="Alverson A.J."/>
        </authorList>
    </citation>
    <scope>NUCLEOTIDE SEQUENCE [LARGE SCALE GENOMIC DNA]</scope>
    <source>
        <strain evidence="2 3">AJA010-31</strain>
    </source>
</reference>
<dbReference type="Pfam" id="PF04724">
    <property type="entry name" value="Glyco_transf_17"/>
    <property type="match status" value="1"/>
</dbReference>
<gene>
    <name evidence="2" type="ORF">ACHAWO_008510</name>
</gene>
<keyword evidence="3" id="KW-1185">Reference proteome</keyword>
<protein>
    <submittedName>
        <fullName evidence="2">Uncharacterized protein</fullName>
    </submittedName>
</protein>
<dbReference type="EMBL" id="JALLPJ020000939">
    <property type="protein sequence ID" value="KAL3779320.1"/>
    <property type="molecule type" value="Genomic_DNA"/>
</dbReference>
<keyword evidence="1" id="KW-1133">Transmembrane helix</keyword>
<keyword evidence="1" id="KW-0812">Transmembrane</keyword>
<dbReference type="PANTHER" id="PTHR12224:SF0">
    <property type="entry name" value="BETA-1,4-MANNOSYL-GLYCOPROTEIN 4-BETA-N-ACETYLGLUCOSAMINYLTRANSFERASE"/>
    <property type="match status" value="1"/>
</dbReference>
<dbReference type="InterPro" id="IPR011735">
    <property type="entry name" value="WlaTC/HtrL_glycosyltransf"/>
</dbReference>